<evidence type="ECO:0000256" key="4">
    <source>
        <dbReference type="ARBA" id="ARBA00022786"/>
    </source>
</evidence>
<keyword evidence="4" id="KW-0833">Ubl conjugation pathway</keyword>
<accession>A0A9P3PLR2</accession>
<dbReference type="GO" id="GO:0005634">
    <property type="term" value="C:nucleus"/>
    <property type="evidence" value="ECO:0007669"/>
    <property type="project" value="TreeGrafter"/>
</dbReference>
<feature type="domain" description="Ubiquitin-like protease family profile" evidence="7">
    <location>
        <begin position="593"/>
        <end position="1038"/>
    </location>
</feature>
<gene>
    <name evidence="8" type="ORF">LshimejAT787_0501050</name>
</gene>
<feature type="compositionally biased region" description="Polar residues" evidence="6">
    <location>
        <begin position="21"/>
        <end position="36"/>
    </location>
</feature>
<reference evidence="8" key="1">
    <citation type="submission" date="2022-07" db="EMBL/GenBank/DDBJ databases">
        <title>The genome of Lyophyllum shimeji provides insight into the initial evolution of ectomycorrhizal fungal genome.</title>
        <authorList>
            <person name="Kobayashi Y."/>
            <person name="Shibata T."/>
            <person name="Hirakawa H."/>
            <person name="Shigenobu S."/>
            <person name="Nishiyama T."/>
            <person name="Yamada A."/>
            <person name="Hasebe M."/>
            <person name="Kawaguchi M."/>
        </authorList>
    </citation>
    <scope>NUCLEOTIDE SEQUENCE</scope>
    <source>
        <strain evidence="8">AT787</strain>
    </source>
</reference>
<evidence type="ECO:0000256" key="6">
    <source>
        <dbReference type="SAM" id="MobiDB-lite"/>
    </source>
</evidence>
<keyword evidence="2" id="KW-0597">Phosphoprotein</keyword>
<feature type="compositionally biased region" description="Basic residues" evidence="6">
    <location>
        <begin position="1136"/>
        <end position="1153"/>
    </location>
</feature>
<keyword evidence="3" id="KW-0645">Protease</keyword>
<dbReference type="Proteomes" id="UP001063166">
    <property type="component" value="Unassembled WGS sequence"/>
</dbReference>
<name>A0A9P3PLR2_LYOSH</name>
<dbReference type="GO" id="GO:0070139">
    <property type="term" value="F:SUMO-specific endopeptidase activity"/>
    <property type="evidence" value="ECO:0007669"/>
    <property type="project" value="TreeGrafter"/>
</dbReference>
<proteinExistence type="inferred from homology"/>
<feature type="compositionally biased region" description="Basic residues" evidence="6">
    <location>
        <begin position="560"/>
        <end position="569"/>
    </location>
</feature>
<feature type="compositionally biased region" description="Low complexity" evidence="6">
    <location>
        <begin position="85"/>
        <end position="97"/>
    </location>
</feature>
<dbReference type="EMBL" id="BRPK01000005">
    <property type="protein sequence ID" value="GLB38240.1"/>
    <property type="molecule type" value="Genomic_DNA"/>
</dbReference>
<organism evidence="8 9">
    <name type="scientific">Lyophyllum shimeji</name>
    <name type="common">Hon-shimeji</name>
    <name type="synonym">Tricholoma shimeji</name>
    <dbReference type="NCBI Taxonomy" id="47721"/>
    <lineage>
        <taxon>Eukaryota</taxon>
        <taxon>Fungi</taxon>
        <taxon>Dikarya</taxon>
        <taxon>Basidiomycota</taxon>
        <taxon>Agaricomycotina</taxon>
        <taxon>Agaricomycetes</taxon>
        <taxon>Agaricomycetidae</taxon>
        <taxon>Agaricales</taxon>
        <taxon>Tricholomatineae</taxon>
        <taxon>Lyophyllaceae</taxon>
        <taxon>Lyophyllum</taxon>
    </lineage>
</organism>
<dbReference type="InterPro" id="IPR038765">
    <property type="entry name" value="Papain-like_cys_pep_sf"/>
</dbReference>
<dbReference type="PANTHER" id="PTHR46896">
    <property type="entry name" value="SENTRIN-SPECIFIC PROTEASE"/>
    <property type="match status" value="1"/>
</dbReference>
<dbReference type="InterPro" id="IPR051947">
    <property type="entry name" value="Sentrin-specific_protease"/>
</dbReference>
<dbReference type="Gene3D" id="1.10.418.20">
    <property type="match status" value="1"/>
</dbReference>
<dbReference type="PROSITE" id="PS50600">
    <property type="entry name" value="ULP_PROTEASE"/>
    <property type="match status" value="1"/>
</dbReference>
<feature type="region of interest" description="Disordered" evidence="6">
    <location>
        <begin position="1"/>
        <end position="197"/>
    </location>
</feature>
<evidence type="ECO:0000256" key="1">
    <source>
        <dbReference type="ARBA" id="ARBA00005234"/>
    </source>
</evidence>
<dbReference type="Pfam" id="PF02902">
    <property type="entry name" value="Peptidase_C48"/>
    <property type="match status" value="2"/>
</dbReference>
<feature type="compositionally biased region" description="Low complexity" evidence="6">
    <location>
        <begin position="728"/>
        <end position="742"/>
    </location>
</feature>
<feature type="compositionally biased region" description="Polar residues" evidence="6">
    <location>
        <begin position="498"/>
        <end position="507"/>
    </location>
</feature>
<dbReference type="PANTHER" id="PTHR46896:SF3">
    <property type="entry name" value="FI06413P-RELATED"/>
    <property type="match status" value="1"/>
</dbReference>
<feature type="region of interest" description="Disordered" evidence="6">
    <location>
        <begin position="1099"/>
        <end position="1153"/>
    </location>
</feature>
<keyword evidence="9" id="KW-1185">Reference proteome</keyword>
<feature type="compositionally biased region" description="Polar residues" evidence="6">
    <location>
        <begin position="54"/>
        <end position="84"/>
    </location>
</feature>
<dbReference type="AlphaFoldDB" id="A0A9P3PLR2"/>
<protein>
    <recommendedName>
        <fullName evidence="7">Ubiquitin-like protease family profile domain-containing protein</fullName>
    </recommendedName>
</protein>
<evidence type="ECO:0000313" key="9">
    <source>
        <dbReference type="Proteomes" id="UP001063166"/>
    </source>
</evidence>
<comment type="similarity">
    <text evidence="1">Belongs to the peptidase C48 family.</text>
</comment>
<feature type="region of interest" description="Disordered" evidence="6">
    <location>
        <begin position="707"/>
        <end position="793"/>
    </location>
</feature>
<feature type="compositionally biased region" description="Polar residues" evidence="6">
    <location>
        <begin position="748"/>
        <end position="774"/>
    </location>
</feature>
<evidence type="ECO:0000256" key="5">
    <source>
        <dbReference type="ARBA" id="ARBA00022801"/>
    </source>
</evidence>
<evidence type="ECO:0000259" key="7">
    <source>
        <dbReference type="PROSITE" id="PS50600"/>
    </source>
</evidence>
<feature type="region of interest" description="Disordered" evidence="6">
    <location>
        <begin position="212"/>
        <end position="294"/>
    </location>
</feature>
<dbReference type="SUPFAM" id="SSF54001">
    <property type="entry name" value="Cysteine proteinases"/>
    <property type="match status" value="1"/>
</dbReference>
<dbReference type="GO" id="GO:0006508">
    <property type="term" value="P:proteolysis"/>
    <property type="evidence" value="ECO:0007669"/>
    <property type="project" value="UniProtKB-KW"/>
</dbReference>
<feature type="region of interest" description="Disordered" evidence="6">
    <location>
        <begin position="894"/>
        <end position="917"/>
    </location>
</feature>
<feature type="compositionally biased region" description="Polar residues" evidence="6">
    <location>
        <begin position="530"/>
        <end position="544"/>
    </location>
</feature>
<dbReference type="GO" id="GO:0016926">
    <property type="term" value="P:protein desumoylation"/>
    <property type="evidence" value="ECO:0007669"/>
    <property type="project" value="TreeGrafter"/>
</dbReference>
<evidence type="ECO:0000256" key="2">
    <source>
        <dbReference type="ARBA" id="ARBA00022553"/>
    </source>
</evidence>
<dbReference type="OrthoDB" id="442460at2759"/>
<feature type="region of interest" description="Disordered" evidence="6">
    <location>
        <begin position="490"/>
        <end position="579"/>
    </location>
</feature>
<dbReference type="Gene3D" id="3.40.395.10">
    <property type="entry name" value="Adenoviral Proteinase, Chain A"/>
    <property type="match status" value="1"/>
</dbReference>
<keyword evidence="5" id="KW-0378">Hydrolase</keyword>
<evidence type="ECO:0000313" key="8">
    <source>
        <dbReference type="EMBL" id="GLB38240.1"/>
    </source>
</evidence>
<comment type="caution">
    <text evidence="8">The sequence shown here is derived from an EMBL/GenBank/DDBJ whole genome shotgun (WGS) entry which is preliminary data.</text>
</comment>
<sequence length="1153" mass="127250">MVGFFTESDRKDVNGLHGLSLTASTPNNCRDASTPVSRWKKQPTPIATPGNGHIRQQNVGPWSRESMGSNPTRKTPNGNRTAQQTLTGGSSSLGMSGPWRPSGYGQSASGPARKKQKTGHATTSQYSEVDERGYVAGRGTPGARQDVQNRPPDGEIITVDESDEDLGVAFPGTPDPLNLSADGPSAKQLNKRKPFPAPFRTAPQHIDLDYDDQISSYNPGAAPGSRSVRDGADTIALQRRLTRRLEEEEEDDPIEEPFSTPPPTKPDDPPQGKVKSMTQLFEKSSKPPDTAPRLDLRVVQPNQRQRGIKDKMRTKNPVPQSRIRDPVATQPTNFVTSSNSTAANGQVGKRHLRIKDWFLGTERQSHERTYFITWDRPDNLQLIQEGRTQPRLSFDVRSEVLSFEYAEDGDNLVFALQTAPPRLKNYSRNTERFKMGDKHCGSIVILFDTEHKDWSIENYRTFITWIKSCVDKWEVLRGIGRWEAARALSELGDRSASRQKASNTQPTDAARAPKRTAPDDNECTPPPVDQLSTSLRDASASISRPVSRAIEGGAPTVPRRSTRRQKSPTRQRSPTLDPDEVILCYPQGVPGAVNITNADYKRLQPGEFLNDTLIEFGLKLWLRRLEESNPELASQIHVFSSFFYKKLNRKNADEGYESVRKWTSKIDLFRKKYIIIPINENFHWYLVIIYHPEHILITPPVVASPITRGRKSVSDSPESSAKPASAVTKPISTITESTSTLTNVAPLPSTTKPSSTAEPLSSAQPLPFTPSSRGLSAHPDEVQSTQSSEGEVEEAVLVDSAKLPFKASCSISVRSFSRTESRATSVMIEDPPEDKQDRMELIPDSPLTAMSVDEDIPAAPRALSPTVSDYDGAAAAAPSTHDVDMKDVPSASTSRLRLDSPFGGEGGVETGPRSAAVEPKNFYGRQSKKAQGKQKEIPNQAVIEKDNCSMTIDDEDAEEDTLATSLLEEPKTYIFTFDSLGSKHPQAIKQLSRYLKKEAQDKLGRSDTSDPIGKQAQVPVQPNFCDCGLYLLHFAEIFMTDPLKYCRIIKERVKGTMHLTRQGDWKGELTSDMRERLAIDIEQLSAEWKKDRAAKEEAKRKEAAEGSGAIEVLESSEGEVDIVETTPGLPTAPAKKGGKGKAPTKGKAMRVRG</sequence>
<evidence type="ECO:0000256" key="3">
    <source>
        <dbReference type="ARBA" id="ARBA00022670"/>
    </source>
</evidence>
<dbReference type="InterPro" id="IPR003653">
    <property type="entry name" value="Peptidase_C48_C"/>
</dbReference>
<dbReference type="GO" id="GO:0005737">
    <property type="term" value="C:cytoplasm"/>
    <property type="evidence" value="ECO:0007669"/>
    <property type="project" value="TreeGrafter"/>
</dbReference>